<dbReference type="GO" id="GO:0016987">
    <property type="term" value="F:sigma factor activity"/>
    <property type="evidence" value="ECO:0007669"/>
    <property type="project" value="UniProtKB-KW"/>
</dbReference>
<keyword evidence="4" id="KW-0804">Transcription</keyword>
<sequence>MPAMNPISSDSHNELVLVLDRVAAGDADALRQLYDAAAPRLYGLALQVLQHRDLAQDALQEAFLQVWRNAGDYRASLSPPMAWLGMIVRSRALDLRRRRQSARADAVSLDDDGDGEQEPLAARLVDPEAGPDERLQASQLSRTLHHCLSKLEAKQRDAVALAYLRDLSHSELAAQLSVPLGTVKSWVRRGLLQLRGCLSAFAGGLA</sequence>
<keyword evidence="3" id="KW-0731">Sigma factor</keyword>
<protein>
    <submittedName>
        <fullName evidence="7">Sigma-70 family RNA polymerase sigma factor</fullName>
    </submittedName>
</protein>
<comment type="caution">
    <text evidence="7">The sequence shown here is derived from an EMBL/GenBank/DDBJ whole genome shotgun (WGS) entry which is preliminary data.</text>
</comment>
<dbReference type="Gene3D" id="1.10.1740.10">
    <property type="match status" value="1"/>
</dbReference>
<dbReference type="SUPFAM" id="SSF88946">
    <property type="entry name" value="Sigma2 domain of RNA polymerase sigma factors"/>
    <property type="match status" value="1"/>
</dbReference>
<evidence type="ECO:0000256" key="3">
    <source>
        <dbReference type="ARBA" id="ARBA00023082"/>
    </source>
</evidence>
<dbReference type="GO" id="GO:0006352">
    <property type="term" value="P:DNA-templated transcription initiation"/>
    <property type="evidence" value="ECO:0007669"/>
    <property type="project" value="InterPro"/>
</dbReference>
<evidence type="ECO:0000313" key="7">
    <source>
        <dbReference type="EMBL" id="RVT87537.1"/>
    </source>
</evidence>
<dbReference type="Proteomes" id="UP000288587">
    <property type="component" value="Unassembled WGS sequence"/>
</dbReference>
<dbReference type="CDD" id="cd06171">
    <property type="entry name" value="Sigma70_r4"/>
    <property type="match status" value="1"/>
</dbReference>
<dbReference type="InterPro" id="IPR007627">
    <property type="entry name" value="RNA_pol_sigma70_r2"/>
</dbReference>
<dbReference type="Pfam" id="PF08281">
    <property type="entry name" value="Sigma70_r4_2"/>
    <property type="match status" value="1"/>
</dbReference>
<keyword evidence="8" id="KW-1185">Reference proteome</keyword>
<dbReference type="SUPFAM" id="SSF88659">
    <property type="entry name" value="Sigma3 and sigma4 domains of RNA polymerase sigma factors"/>
    <property type="match status" value="1"/>
</dbReference>
<dbReference type="InterPro" id="IPR014284">
    <property type="entry name" value="RNA_pol_sigma-70_dom"/>
</dbReference>
<evidence type="ECO:0000256" key="2">
    <source>
        <dbReference type="ARBA" id="ARBA00023015"/>
    </source>
</evidence>
<gene>
    <name evidence="7" type="ORF">EOD73_00460</name>
</gene>
<dbReference type="NCBIfam" id="TIGR02937">
    <property type="entry name" value="sigma70-ECF"/>
    <property type="match status" value="1"/>
</dbReference>
<proteinExistence type="inferred from homology"/>
<evidence type="ECO:0000259" key="6">
    <source>
        <dbReference type="Pfam" id="PF08281"/>
    </source>
</evidence>
<dbReference type="Gene3D" id="1.10.10.10">
    <property type="entry name" value="Winged helix-like DNA-binding domain superfamily/Winged helix DNA-binding domain"/>
    <property type="match status" value="1"/>
</dbReference>
<keyword evidence="2" id="KW-0805">Transcription regulation</keyword>
<feature type="domain" description="RNA polymerase sigma-70 region 2" evidence="5">
    <location>
        <begin position="33"/>
        <end position="100"/>
    </location>
</feature>
<dbReference type="InterPro" id="IPR013324">
    <property type="entry name" value="RNA_pol_sigma_r3/r4-like"/>
</dbReference>
<dbReference type="EMBL" id="SACM01000001">
    <property type="protein sequence ID" value="RVT87537.1"/>
    <property type="molecule type" value="Genomic_DNA"/>
</dbReference>
<dbReference type="InterPro" id="IPR013249">
    <property type="entry name" value="RNA_pol_sigma70_r4_t2"/>
</dbReference>
<evidence type="ECO:0000256" key="4">
    <source>
        <dbReference type="ARBA" id="ARBA00023163"/>
    </source>
</evidence>
<dbReference type="InterPro" id="IPR039425">
    <property type="entry name" value="RNA_pol_sigma-70-like"/>
</dbReference>
<dbReference type="GO" id="GO:0003677">
    <property type="term" value="F:DNA binding"/>
    <property type="evidence" value="ECO:0007669"/>
    <property type="project" value="InterPro"/>
</dbReference>
<feature type="domain" description="RNA polymerase sigma factor 70 region 4 type 2" evidence="6">
    <location>
        <begin position="143"/>
        <end position="194"/>
    </location>
</feature>
<dbReference type="InterPro" id="IPR013325">
    <property type="entry name" value="RNA_pol_sigma_r2"/>
</dbReference>
<accession>A0A3S2UXN2</accession>
<evidence type="ECO:0000256" key="1">
    <source>
        <dbReference type="ARBA" id="ARBA00010641"/>
    </source>
</evidence>
<evidence type="ECO:0000259" key="5">
    <source>
        <dbReference type="Pfam" id="PF04542"/>
    </source>
</evidence>
<dbReference type="Pfam" id="PF04542">
    <property type="entry name" value="Sigma70_r2"/>
    <property type="match status" value="1"/>
</dbReference>
<name>A0A3S2UXN2_9BURK</name>
<comment type="similarity">
    <text evidence="1">Belongs to the sigma-70 factor family. ECF subfamily.</text>
</comment>
<dbReference type="PANTHER" id="PTHR43133">
    <property type="entry name" value="RNA POLYMERASE ECF-TYPE SIGMA FACTO"/>
    <property type="match status" value="1"/>
</dbReference>
<organism evidence="7 8">
    <name type="scientific">Inhella crocodyli</name>
    <dbReference type="NCBI Taxonomy" id="2499851"/>
    <lineage>
        <taxon>Bacteria</taxon>
        <taxon>Pseudomonadati</taxon>
        <taxon>Pseudomonadota</taxon>
        <taxon>Betaproteobacteria</taxon>
        <taxon>Burkholderiales</taxon>
        <taxon>Sphaerotilaceae</taxon>
        <taxon>Inhella</taxon>
    </lineage>
</organism>
<dbReference type="PANTHER" id="PTHR43133:SF62">
    <property type="entry name" value="RNA POLYMERASE SIGMA FACTOR SIGZ"/>
    <property type="match status" value="1"/>
</dbReference>
<dbReference type="AlphaFoldDB" id="A0A3S2UXN2"/>
<dbReference type="OrthoDB" id="9784272at2"/>
<dbReference type="InterPro" id="IPR036388">
    <property type="entry name" value="WH-like_DNA-bd_sf"/>
</dbReference>
<evidence type="ECO:0000313" key="8">
    <source>
        <dbReference type="Proteomes" id="UP000288587"/>
    </source>
</evidence>
<reference evidence="7 8" key="1">
    <citation type="submission" date="2019-01" db="EMBL/GenBank/DDBJ databases">
        <authorList>
            <person name="Chen W.-M."/>
        </authorList>
    </citation>
    <scope>NUCLEOTIDE SEQUENCE [LARGE SCALE GENOMIC DNA]</scope>
    <source>
        <strain evidence="7 8">CCP-18</strain>
    </source>
</reference>